<reference evidence="3 4" key="1">
    <citation type="submission" date="2015-09" db="EMBL/GenBank/DDBJ databases">
        <authorList>
            <consortium name="Pathogen Informatics"/>
        </authorList>
    </citation>
    <scope>NUCLEOTIDE SEQUENCE [LARGE SCALE GENOMIC DNA]</scope>
    <source>
        <strain evidence="3 4">2789STDY5834961</strain>
    </source>
</reference>
<sequence length="170" mass="19277">MIRFFLCICKSVVENHYNLLYREDERELIPICKQMNVSLMPYSPLAAGHLARTTWKSESLRGRTDRVAVGKYDRMEDADMKIVTRVHELAEKYQCKMSQIAIAWQWAKGVTSPIIGATKMQYLDDAAGALNVRLTAEGIAYLEECYVPHPIVGAIDKNPAQGVMLLNEKK</sequence>
<gene>
    <name evidence="3" type="primary">iolS</name>
    <name evidence="3" type="ORF">ERS852573_00265</name>
</gene>
<keyword evidence="1 3" id="KW-0560">Oxidoreductase</keyword>
<evidence type="ECO:0000256" key="1">
    <source>
        <dbReference type="ARBA" id="ARBA00023002"/>
    </source>
</evidence>
<feature type="domain" description="NADP-dependent oxidoreductase" evidence="2">
    <location>
        <begin position="11"/>
        <end position="146"/>
    </location>
</feature>
<dbReference type="EC" id="1.1.1.-" evidence="3"/>
<evidence type="ECO:0000313" key="3">
    <source>
        <dbReference type="EMBL" id="CUM73114.1"/>
    </source>
</evidence>
<dbReference type="InterPro" id="IPR036812">
    <property type="entry name" value="NAD(P)_OxRdtase_dom_sf"/>
</dbReference>
<dbReference type="Proteomes" id="UP000095597">
    <property type="component" value="Unassembled WGS sequence"/>
</dbReference>
<dbReference type="EMBL" id="CYXO01000001">
    <property type="protein sequence ID" value="CUM73114.1"/>
    <property type="molecule type" value="Genomic_DNA"/>
</dbReference>
<dbReference type="InterPro" id="IPR050523">
    <property type="entry name" value="AKR_Detox_Biosynth"/>
</dbReference>
<organism evidence="3 4">
    <name type="scientific">Dorea longicatena</name>
    <dbReference type="NCBI Taxonomy" id="88431"/>
    <lineage>
        <taxon>Bacteria</taxon>
        <taxon>Bacillati</taxon>
        <taxon>Bacillota</taxon>
        <taxon>Clostridia</taxon>
        <taxon>Lachnospirales</taxon>
        <taxon>Lachnospiraceae</taxon>
        <taxon>Dorea</taxon>
    </lineage>
</organism>
<protein>
    <submittedName>
        <fullName evidence="3">Putative aldo-keto reductase</fullName>
        <ecNumber evidence="3">1.1.1.-</ecNumber>
    </submittedName>
</protein>
<dbReference type="SUPFAM" id="SSF51430">
    <property type="entry name" value="NAD(P)-linked oxidoreductase"/>
    <property type="match status" value="1"/>
</dbReference>
<accession>A0A173R527</accession>
<evidence type="ECO:0000259" key="2">
    <source>
        <dbReference type="Pfam" id="PF00248"/>
    </source>
</evidence>
<dbReference type="GO" id="GO:0016491">
    <property type="term" value="F:oxidoreductase activity"/>
    <property type="evidence" value="ECO:0007669"/>
    <property type="project" value="UniProtKB-KW"/>
</dbReference>
<dbReference type="AlphaFoldDB" id="A0A173R527"/>
<dbReference type="PANTHER" id="PTHR43364:SF4">
    <property type="entry name" value="NAD(P)-LINKED OXIDOREDUCTASE SUPERFAMILY PROTEIN"/>
    <property type="match status" value="1"/>
</dbReference>
<dbReference type="Pfam" id="PF00248">
    <property type="entry name" value="Aldo_ket_red"/>
    <property type="match status" value="1"/>
</dbReference>
<dbReference type="InterPro" id="IPR023210">
    <property type="entry name" value="NADP_OxRdtase_dom"/>
</dbReference>
<dbReference type="PANTHER" id="PTHR43364">
    <property type="entry name" value="NADH-SPECIFIC METHYLGLYOXAL REDUCTASE-RELATED"/>
    <property type="match status" value="1"/>
</dbReference>
<evidence type="ECO:0000313" key="4">
    <source>
        <dbReference type="Proteomes" id="UP000095597"/>
    </source>
</evidence>
<proteinExistence type="predicted"/>
<dbReference type="Gene3D" id="3.20.20.100">
    <property type="entry name" value="NADP-dependent oxidoreductase domain"/>
    <property type="match status" value="1"/>
</dbReference>
<name>A0A173R527_9FIRM</name>